<organism evidence="2 3">
    <name type="scientific">Batillaria attramentaria</name>
    <dbReference type="NCBI Taxonomy" id="370345"/>
    <lineage>
        <taxon>Eukaryota</taxon>
        <taxon>Metazoa</taxon>
        <taxon>Spiralia</taxon>
        <taxon>Lophotrochozoa</taxon>
        <taxon>Mollusca</taxon>
        <taxon>Gastropoda</taxon>
        <taxon>Caenogastropoda</taxon>
        <taxon>Sorbeoconcha</taxon>
        <taxon>Cerithioidea</taxon>
        <taxon>Batillariidae</taxon>
        <taxon>Batillaria</taxon>
    </lineage>
</organism>
<accession>A0ABD0K7Y6</accession>
<feature type="chain" id="PRO_5044819696" description="EGF-like domain-containing protein" evidence="1">
    <location>
        <begin position="20"/>
        <end position="202"/>
    </location>
</feature>
<proteinExistence type="predicted"/>
<dbReference type="Proteomes" id="UP001519460">
    <property type="component" value="Unassembled WGS sequence"/>
</dbReference>
<evidence type="ECO:0000256" key="1">
    <source>
        <dbReference type="SAM" id="SignalP"/>
    </source>
</evidence>
<evidence type="ECO:0000313" key="2">
    <source>
        <dbReference type="EMBL" id="KAK7483193.1"/>
    </source>
</evidence>
<dbReference type="EMBL" id="JACVVK020000231">
    <property type="protein sequence ID" value="KAK7483193.1"/>
    <property type="molecule type" value="Genomic_DNA"/>
</dbReference>
<sequence length="202" mass="22588">MAFALKALVLQLFFNHAYSISTFELRAGCDAANCPGKCTEKAGFGKITCECPPGHMAWGLGCFTYYFKITVNCYDFCLACQDMYCFCDEDSFAQGQQCVKKVFSLPVPCSRGENCGVYGYCTGGSTCECIEGFVVKPEYPDRCLPGAGKPYDRMFCDSKGCYCNEDTMYMSPWDNGTDTRCYCMYGKSSNGRCRRMRGTHHH</sequence>
<name>A0ABD0K7Y6_9CAEN</name>
<keyword evidence="3" id="KW-1185">Reference proteome</keyword>
<protein>
    <recommendedName>
        <fullName evidence="4">EGF-like domain-containing protein</fullName>
    </recommendedName>
</protein>
<dbReference type="AlphaFoldDB" id="A0ABD0K7Y6"/>
<gene>
    <name evidence="2" type="ORF">BaRGS_00025597</name>
</gene>
<keyword evidence="1" id="KW-0732">Signal</keyword>
<feature type="signal peptide" evidence="1">
    <location>
        <begin position="1"/>
        <end position="19"/>
    </location>
</feature>
<evidence type="ECO:0000313" key="3">
    <source>
        <dbReference type="Proteomes" id="UP001519460"/>
    </source>
</evidence>
<comment type="caution">
    <text evidence="2">The sequence shown here is derived from an EMBL/GenBank/DDBJ whole genome shotgun (WGS) entry which is preliminary data.</text>
</comment>
<reference evidence="2 3" key="1">
    <citation type="journal article" date="2023" name="Sci. Data">
        <title>Genome assembly of the Korean intertidal mud-creeper Batillaria attramentaria.</title>
        <authorList>
            <person name="Patra A.K."/>
            <person name="Ho P.T."/>
            <person name="Jun S."/>
            <person name="Lee S.J."/>
            <person name="Kim Y."/>
            <person name="Won Y.J."/>
        </authorList>
    </citation>
    <scope>NUCLEOTIDE SEQUENCE [LARGE SCALE GENOMIC DNA]</scope>
    <source>
        <strain evidence="2">Wonlab-2016</strain>
    </source>
</reference>
<evidence type="ECO:0008006" key="4">
    <source>
        <dbReference type="Google" id="ProtNLM"/>
    </source>
</evidence>